<reference evidence="1 2" key="1">
    <citation type="submission" date="2019-07" db="EMBL/GenBank/DDBJ databases">
        <title>Allobacillus sp. nov. SKP isolated from shrimp paste of Euphausiacea.</title>
        <authorList>
            <person name="Kanchanasin P."/>
            <person name="Tanasupawat S."/>
            <person name="Shi W."/>
            <person name="Wu L."/>
            <person name="Ma J."/>
        </authorList>
    </citation>
    <scope>NUCLEOTIDE SEQUENCE [LARGE SCALE GENOMIC DNA]</scope>
    <source>
        <strain evidence="1 2">SKP4-8</strain>
    </source>
</reference>
<accession>A0A556PPC7</accession>
<organism evidence="1 2">
    <name type="scientific">Allobacillus salarius</name>
    <dbReference type="NCBI Taxonomy" id="1955272"/>
    <lineage>
        <taxon>Bacteria</taxon>
        <taxon>Bacillati</taxon>
        <taxon>Bacillota</taxon>
        <taxon>Bacilli</taxon>
        <taxon>Bacillales</taxon>
        <taxon>Bacillaceae</taxon>
        <taxon>Allobacillus</taxon>
    </lineage>
</organism>
<proteinExistence type="predicted"/>
<evidence type="ECO:0000313" key="2">
    <source>
        <dbReference type="Proteomes" id="UP000316425"/>
    </source>
</evidence>
<dbReference type="OrthoDB" id="5510862at2"/>
<dbReference type="SUPFAM" id="SSF48371">
    <property type="entry name" value="ARM repeat"/>
    <property type="match status" value="1"/>
</dbReference>
<dbReference type="InterPro" id="IPR011989">
    <property type="entry name" value="ARM-like"/>
</dbReference>
<protein>
    <recommendedName>
        <fullName evidence="3">HEAT repeat domain-containing protein</fullName>
    </recommendedName>
</protein>
<name>A0A556PPC7_9BACI</name>
<gene>
    <name evidence="1" type="ORF">FPQ13_05060</name>
</gene>
<comment type="caution">
    <text evidence="1">The sequence shown here is derived from an EMBL/GenBank/DDBJ whole genome shotgun (WGS) entry which is preliminary data.</text>
</comment>
<evidence type="ECO:0008006" key="3">
    <source>
        <dbReference type="Google" id="ProtNLM"/>
    </source>
</evidence>
<dbReference type="AlphaFoldDB" id="A0A556PPC7"/>
<dbReference type="Gene3D" id="1.25.10.10">
    <property type="entry name" value="Leucine-rich Repeat Variant"/>
    <property type="match status" value="1"/>
</dbReference>
<evidence type="ECO:0000313" key="1">
    <source>
        <dbReference type="EMBL" id="TSJ66238.1"/>
    </source>
</evidence>
<sequence length="188" mass="22593">MEESFVDVLTHAYFVNLQSDEWDLQYEAYQELLEMTKQEVDWAYEVWEDIVQDLSNRDAHIRSRSAQLLAHLAISDPQKRILDDFAQLWKVTTRDPKFITKRHSMQSIWRVGLAGSEQKDLLLEHLTDWFKHCHQEKNCALIRSDLLQGLRNLYDQQPCEKIKRTVHELIEVETNEKYVEKYKEIWKK</sequence>
<dbReference type="EMBL" id="VMHE01000005">
    <property type="protein sequence ID" value="TSJ66238.1"/>
    <property type="molecule type" value="Genomic_DNA"/>
</dbReference>
<keyword evidence="2" id="KW-1185">Reference proteome</keyword>
<dbReference type="InterPro" id="IPR016024">
    <property type="entry name" value="ARM-type_fold"/>
</dbReference>
<dbReference type="Proteomes" id="UP000316425">
    <property type="component" value="Unassembled WGS sequence"/>
</dbReference>